<dbReference type="AlphaFoldDB" id="A0C2M5"/>
<dbReference type="GeneID" id="5018224"/>
<dbReference type="OrthoDB" id="293720at2759"/>
<keyword evidence="2" id="KW-1185">Reference proteome</keyword>
<evidence type="ECO:0000313" key="2">
    <source>
        <dbReference type="Proteomes" id="UP000000600"/>
    </source>
</evidence>
<protein>
    <submittedName>
        <fullName evidence="1">Uncharacterized protein</fullName>
    </submittedName>
</protein>
<dbReference type="HOGENOM" id="CLU_1597617_0_0_1"/>
<gene>
    <name evidence="1" type="ORF">GSPATT00034520001</name>
</gene>
<accession>A0C2M5</accession>
<name>A0C2M5_PARTE</name>
<proteinExistence type="predicted"/>
<dbReference type="KEGG" id="ptm:GSPATT00034520001"/>
<reference evidence="1 2" key="1">
    <citation type="journal article" date="2006" name="Nature">
        <title>Global trends of whole-genome duplications revealed by the ciliate Paramecium tetraurelia.</title>
        <authorList>
            <consortium name="Genoscope"/>
            <person name="Aury J.-M."/>
            <person name="Jaillon O."/>
            <person name="Duret L."/>
            <person name="Noel B."/>
            <person name="Jubin C."/>
            <person name="Porcel B.M."/>
            <person name="Segurens B."/>
            <person name="Daubin V."/>
            <person name="Anthouard V."/>
            <person name="Aiach N."/>
            <person name="Arnaiz O."/>
            <person name="Billaut A."/>
            <person name="Beisson J."/>
            <person name="Blanc I."/>
            <person name="Bouhouche K."/>
            <person name="Camara F."/>
            <person name="Duharcourt S."/>
            <person name="Guigo R."/>
            <person name="Gogendeau D."/>
            <person name="Katinka M."/>
            <person name="Keller A.-M."/>
            <person name="Kissmehl R."/>
            <person name="Klotz C."/>
            <person name="Koll F."/>
            <person name="Le Moue A."/>
            <person name="Lepere C."/>
            <person name="Malinsky S."/>
            <person name="Nowacki M."/>
            <person name="Nowak J.K."/>
            <person name="Plattner H."/>
            <person name="Poulain J."/>
            <person name="Ruiz F."/>
            <person name="Serrano V."/>
            <person name="Zagulski M."/>
            <person name="Dessen P."/>
            <person name="Betermier M."/>
            <person name="Weissenbach J."/>
            <person name="Scarpelli C."/>
            <person name="Schachter V."/>
            <person name="Sperling L."/>
            <person name="Meyer E."/>
            <person name="Cohen J."/>
            <person name="Wincker P."/>
        </authorList>
    </citation>
    <scope>NUCLEOTIDE SEQUENCE [LARGE SCALE GENOMIC DNA]</scope>
    <source>
        <strain evidence="1 2">Stock d4-2</strain>
    </source>
</reference>
<dbReference type="OMA" id="HECFRNI"/>
<dbReference type="Proteomes" id="UP000000600">
    <property type="component" value="Unassembled WGS sequence"/>
</dbReference>
<dbReference type="InParanoid" id="A0C2M5"/>
<dbReference type="RefSeq" id="XP_001432439.1">
    <property type="nucleotide sequence ID" value="XM_001432402.1"/>
</dbReference>
<evidence type="ECO:0000313" key="1">
    <source>
        <dbReference type="EMBL" id="CAK65042.1"/>
    </source>
</evidence>
<dbReference type="EMBL" id="CT868036">
    <property type="protein sequence ID" value="CAK65042.1"/>
    <property type="molecule type" value="Genomic_DNA"/>
</dbReference>
<sequence length="175" mass="20914">MSITQSFEESLTLTNKNNESCDTPISSQRRINWKVEMRKMVLTKLPIKKPSPRLCESSKSKNIPKNISKVITQQILRGYYNHLIRCNPKTFFSFIKKNKNIQNLTTLLKLIKPHKNQDVNSLHECFRNIWYLLLLISSWYFLKKQYVGYVFNSKIKDPQWHLQYRNALLKICRDF</sequence>
<organism evidence="1 2">
    <name type="scientific">Paramecium tetraurelia</name>
    <dbReference type="NCBI Taxonomy" id="5888"/>
    <lineage>
        <taxon>Eukaryota</taxon>
        <taxon>Sar</taxon>
        <taxon>Alveolata</taxon>
        <taxon>Ciliophora</taxon>
        <taxon>Intramacronucleata</taxon>
        <taxon>Oligohymenophorea</taxon>
        <taxon>Peniculida</taxon>
        <taxon>Parameciidae</taxon>
        <taxon>Paramecium</taxon>
    </lineage>
</organism>